<dbReference type="EMBL" id="NZEX01000176">
    <property type="protein sequence ID" value="MAH64625.1"/>
    <property type="molecule type" value="Genomic_DNA"/>
</dbReference>
<organism evidence="1 2">
    <name type="scientific">SAR324 cluster bacterium</name>
    <dbReference type="NCBI Taxonomy" id="2024889"/>
    <lineage>
        <taxon>Bacteria</taxon>
        <taxon>Deltaproteobacteria</taxon>
        <taxon>SAR324 cluster</taxon>
    </lineage>
</organism>
<dbReference type="AlphaFoldDB" id="A0A2D6YNE5"/>
<proteinExistence type="predicted"/>
<sequence>MKKWLPLLLGCWLIVSLPLQARTLTPIELETILTQARAQFTKFLQLWQEERYFEMYEFGVRQSKQQLSVEEFATRMVELDWVPVNVDQEPMQVDLRFRTMVYVTTVLEFRHKSFPELQYGKRQSFLLIQEGEGWHLDLLQMIRTPYYTPSE</sequence>
<accession>A0A2D6YNE5</accession>
<comment type="caution">
    <text evidence="1">The sequence shown here is derived from an EMBL/GenBank/DDBJ whole genome shotgun (WGS) entry which is preliminary data.</text>
</comment>
<reference evidence="2" key="1">
    <citation type="submission" date="2017-09" db="EMBL/GenBank/DDBJ databases">
        <title>The Reconstruction of 2,631 Draft Metagenome-Assembled Genomes from the Global Oceans.</title>
        <authorList>
            <person name="Tully B.J."/>
            <person name="Graham E.D."/>
            <person name="Heidelberg J.F."/>
        </authorList>
    </citation>
    <scope>NUCLEOTIDE SEQUENCE [LARGE SCALE GENOMIC DNA]</scope>
</reference>
<name>A0A2D6YNE5_9DELT</name>
<protein>
    <recommendedName>
        <fullName evidence="3">DUF4440 domain-containing protein</fullName>
    </recommendedName>
</protein>
<gene>
    <name evidence="1" type="ORF">CMN54_14520</name>
</gene>
<evidence type="ECO:0000313" key="2">
    <source>
        <dbReference type="Proteomes" id="UP000226525"/>
    </source>
</evidence>
<evidence type="ECO:0000313" key="1">
    <source>
        <dbReference type="EMBL" id="MAH64625.1"/>
    </source>
</evidence>
<evidence type="ECO:0008006" key="3">
    <source>
        <dbReference type="Google" id="ProtNLM"/>
    </source>
</evidence>
<dbReference type="Proteomes" id="UP000226525">
    <property type="component" value="Unassembled WGS sequence"/>
</dbReference>